<keyword evidence="1" id="KW-0732">Signal</keyword>
<dbReference type="PANTHER" id="PTHR40590">
    <property type="entry name" value="CYTOPLASMIC PROTEIN-RELATED"/>
    <property type="match status" value="1"/>
</dbReference>
<sequence length="296" mass="32059">MTMRLGQWLLSLLALSLLAACGSQPEAPPATKDGPAMWRVQRGDLDATLFGTIHVLPDGIEWQTPAIRDAIAQSDRLVLEAADLQDEVKTLTLFEQMGRSPNLPPLEARVPEADKADLAAIVASGGTTTGLLSGYESWAAAMLLSSASQQALKISQDNGVEPALIATFKQAGKPIGGLETVERQFSAFDTLPESAQRRMLSQTVHEAKDMRGLYDRILKAWLKGDMDAIAREDQVGEQPDPLVEEAVLVARNRDWVKAIEPMKGRPFIAVGAGHLTGRDNLIGLLRAKGYTVTRVQ</sequence>
<evidence type="ECO:0008006" key="4">
    <source>
        <dbReference type="Google" id="ProtNLM"/>
    </source>
</evidence>
<protein>
    <recommendedName>
        <fullName evidence="4">TraB/GumN family protein</fullName>
    </recommendedName>
</protein>
<evidence type="ECO:0000256" key="1">
    <source>
        <dbReference type="SAM" id="SignalP"/>
    </source>
</evidence>
<dbReference type="InterPro" id="IPR002816">
    <property type="entry name" value="TraB/PrgY/GumN_fam"/>
</dbReference>
<feature type="signal peptide" evidence="1">
    <location>
        <begin position="1"/>
        <end position="19"/>
    </location>
</feature>
<dbReference type="PROSITE" id="PS51257">
    <property type="entry name" value="PROKAR_LIPOPROTEIN"/>
    <property type="match status" value="1"/>
</dbReference>
<dbReference type="Pfam" id="PF01963">
    <property type="entry name" value="TraB_PrgY_gumN"/>
    <property type="match status" value="1"/>
</dbReference>
<organism evidence="2 3">
    <name type="scientific">Sphingobium fontiphilum</name>
    <dbReference type="NCBI Taxonomy" id="944425"/>
    <lineage>
        <taxon>Bacteria</taxon>
        <taxon>Pseudomonadati</taxon>
        <taxon>Pseudomonadota</taxon>
        <taxon>Alphaproteobacteria</taxon>
        <taxon>Sphingomonadales</taxon>
        <taxon>Sphingomonadaceae</taxon>
        <taxon>Sphingobium</taxon>
    </lineage>
</organism>
<dbReference type="Proteomes" id="UP000552757">
    <property type="component" value="Unassembled WGS sequence"/>
</dbReference>
<dbReference type="CDD" id="cd14789">
    <property type="entry name" value="Tiki"/>
    <property type="match status" value="1"/>
</dbReference>
<accession>A0A7W6DHQ9</accession>
<dbReference type="AlphaFoldDB" id="A0A7W6DHQ9"/>
<dbReference type="RefSeq" id="WP_183956463.1">
    <property type="nucleotide sequence ID" value="NZ_JACIEB010000009.1"/>
</dbReference>
<comment type="caution">
    <text evidence="2">The sequence shown here is derived from an EMBL/GenBank/DDBJ whole genome shotgun (WGS) entry which is preliminary data.</text>
</comment>
<gene>
    <name evidence="2" type="ORF">GGR44_003221</name>
</gene>
<proteinExistence type="predicted"/>
<reference evidence="2 3" key="1">
    <citation type="submission" date="2020-08" db="EMBL/GenBank/DDBJ databases">
        <title>Genomic Encyclopedia of Type Strains, Phase IV (KMG-IV): sequencing the most valuable type-strain genomes for metagenomic binning, comparative biology and taxonomic classification.</title>
        <authorList>
            <person name="Goeker M."/>
        </authorList>
    </citation>
    <scope>NUCLEOTIDE SEQUENCE [LARGE SCALE GENOMIC DNA]</scope>
    <source>
        <strain evidence="2 3">DSM 29348</strain>
    </source>
</reference>
<name>A0A7W6DHQ9_9SPHN</name>
<dbReference type="EMBL" id="JACIEB010000009">
    <property type="protein sequence ID" value="MBB3983530.1"/>
    <property type="molecule type" value="Genomic_DNA"/>
</dbReference>
<feature type="chain" id="PRO_5031464133" description="TraB/GumN family protein" evidence="1">
    <location>
        <begin position="20"/>
        <end position="296"/>
    </location>
</feature>
<dbReference type="InterPro" id="IPR047111">
    <property type="entry name" value="YbaP-like"/>
</dbReference>
<dbReference type="PANTHER" id="PTHR40590:SF1">
    <property type="entry name" value="CYTOPLASMIC PROTEIN"/>
    <property type="match status" value="1"/>
</dbReference>
<keyword evidence="3" id="KW-1185">Reference proteome</keyword>
<evidence type="ECO:0000313" key="3">
    <source>
        <dbReference type="Proteomes" id="UP000552757"/>
    </source>
</evidence>
<evidence type="ECO:0000313" key="2">
    <source>
        <dbReference type="EMBL" id="MBB3983530.1"/>
    </source>
</evidence>